<comment type="subcellular location">
    <subcellularLocation>
        <location evidence="1">Membrane</location>
        <topology evidence="1">Single-pass type II membrane protein</topology>
    </subcellularLocation>
</comment>
<protein>
    <recommendedName>
        <fullName evidence="9">Glycosyltransferase family 14</fullName>
    </recommendedName>
</protein>
<evidence type="ECO:0000313" key="7">
    <source>
        <dbReference type="EMBL" id="KAJ3688238.1"/>
    </source>
</evidence>
<dbReference type="PANTHER" id="PTHR45719:SF8">
    <property type="entry name" value="BETA-GLUCURONOSYLTRANSFERASE GLCAT14C"/>
    <property type="match status" value="1"/>
</dbReference>
<evidence type="ECO:0008006" key="9">
    <source>
        <dbReference type="Google" id="ProtNLM"/>
    </source>
</evidence>
<evidence type="ECO:0000256" key="2">
    <source>
        <dbReference type="ARBA" id="ARBA00022676"/>
    </source>
</evidence>
<dbReference type="InterPro" id="IPR003406">
    <property type="entry name" value="Glyco_trans_14"/>
</dbReference>
<gene>
    <name evidence="7" type="ORF">LUZ61_017402</name>
</gene>
<comment type="caution">
    <text evidence="7">The sequence shown here is derived from an EMBL/GenBank/DDBJ whole genome shotgun (WGS) entry which is preliminary data.</text>
</comment>
<dbReference type="PANTHER" id="PTHR45719">
    <property type="entry name" value="GLYCOSYLTRANSFERASE"/>
    <property type="match status" value="1"/>
</dbReference>
<keyword evidence="2" id="KW-0328">Glycosyltransferase</keyword>
<organism evidence="7 8">
    <name type="scientific">Rhynchospora tenuis</name>
    <dbReference type="NCBI Taxonomy" id="198213"/>
    <lineage>
        <taxon>Eukaryota</taxon>
        <taxon>Viridiplantae</taxon>
        <taxon>Streptophyta</taxon>
        <taxon>Embryophyta</taxon>
        <taxon>Tracheophyta</taxon>
        <taxon>Spermatophyta</taxon>
        <taxon>Magnoliopsida</taxon>
        <taxon>Liliopsida</taxon>
        <taxon>Poales</taxon>
        <taxon>Cyperaceae</taxon>
        <taxon>Cyperoideae</taxon>
        <taxon>Rhynchosporeae</taxon>
        <taxon>Rhynchospora</taxon>
    </lineage>
</organism>
<dbReference type="Proteomes" id="UP001210211">
    <property type="component" value="Unassembled WGS sequence"/>
</dbReference>
<keyword evidence="6" id="KW-0812">Transmembrane</keyword>
<dbReference type="EMBL" id="JAMRDG010000002">
    <property type="protein sequence ID" value="KAJ3688238.1"/>
    <property type="molecule type" value="Genomic_DNA"/>
</dbReference>
<evidence type="ECO:0000256" key="5">
    <source>
        <dbReference type="ARBA" id="ARBA00023180"/>
    </source>
</evidence>
<keyword evidence="5" id="KW-0325">Glycoprotein</keyword>
<evidence type="ECO:0000313" key="8">
    <source>
        <dbReference type="Proteomes" id="UP001210211"/>
    </source>
</evidence>
<dbReference type="InterPro" id="IPR044610">
    <property type="entry name" value="GLCAT14A/B/C"/>
</dbReference>
<keyword evidence="8" id="KW-1185">Reference proteome</keyword>
<evidence type="ECO:0000256" key="1">
    <source>
        <dbReference type="ARBA" id="ARBA00004606"/>
    </source>
</evidence>
<evidence type="ECO:0000256" key="4">
    <source>
        <dbReference type="ARBA" id="ARBA00023136"/>
    </source>
</evidence>
<feature type="transmembrane region" description="Helical" evidence="6">
    <location>
        <begin position="69"/>
        <end position="89"/>
    </location>
</feature>
<proteinExistence type="predicted"/>
<dbReference type="GO" id="GO:0016020">
    <property type="term" value="C:membrane"/>
    <property type="evidence" value="ECO:0007669"/>
    <property type="project" value="UniProtKB-SubCell"/>
</dbReference>
<dbReference type="AlphaFoldDB" id="A0AAD5Z7A7"/>
<name>A0AAD5Z7A7_9POAL</name>
<keyword evidence="6" id="KW-1133">Transmembrane helix</keyword>
<dbReference type="Pfam" id="PF02485">
    <property type="entry name" value="Branch"/>
    <property type="match status" value="1"/>
</dbReference>
<reference evidence="7 8" key="1">
    <citation type="journal article" date="2022" name="Cell">
        <title>Repeat-based holocentromeres influence genome architecture and karyotype evolution.</title>
        <authorList>
            <person name="Hofstatter P.G."/>
            <person name="Thangavel G."/>
            <person name="Lux T."/>
            <person name="Neumann P."/>
            <person name="Vondrak T."/>
            <person name="Novak P."/>
            <person name="Zhang M."/>
            <person name="Costa L."/>
            <person name="Castellani M."/>
            <person name="Scott A."/>
            <person name="Toegelov H."/>
            <person name="Fuchs J."/>
            <person name="Mata-Sucre Y."/>
            <person name="Dias Y."/>
            <person name="Vanzela A.L.L."/>
            <person name="Huettel B."/>
            <person name="Almeida C.C.S."/>
            <person name="Simkova H."/>
            <person name="Souza G."/>
            <person name="Pedrosa-Harand A."/>
            <person name="Macas J."/>
            <person name="Mayer K.F.X."/>
            <person name="Houben A."/>
            <person name="Marques A."/>
        </authorList>
    </citation>
    <scope>NUCLEOTIDE SEQUENCE [LARGE SCALE GENOMIC DNA]</scope>
    <source>
        <strain evidence="7">RhyTen1mFocal</strain>
    </source>
</reference>
<evidence type="ECO:0000256" key="3">
    <source>
        <dbReference type="ARBA" id="ARBA00022679"/>
    </source>
</evidence>
<accession>A0AAD5Z7A7</accession>
<sequence length="430" mass="49751">MDQEYNTYVEYAMSKVVIRLAVRLENQGQDGRTTVSSSPTSHVGLLTQLRNPMQKTMLARHSRSTHKRFAFFFLFTFPLLTLFLLPFAINPAQNSNPNPIPNPRPPRLAYLISGGDARRLRRLLRALYHPLNFYLIQFGADTSENERVDLEGFLRTDKLVRRYRNVRVVERECHASESGPTEVGCLLHAVAILLRKFQGWSWFLNLDVSDYPLMPQDDILHIFSYLPRELNFIDHTSNIGSKEHERVKPIIVDPALYISNKSGVFRVTEKRSLPSSFKIFVGSPRMVLSRKFLEFCIRGWDNLPRTLLLYYSNFIHSKESYFHTVICNSNHFQNTTINHDLRFMLGIKPQHHLFDAMAENGAPFAHGFNTEDQELDRIDRELLGGSQLDGQSNLGFGLPGLIRPTSRSRKMERLLLRLLEPENFRTKQCK</sequence>
<keyword evidence="4 6" id="KW-0472">Membrane</keyword>
<keyword evidence="3" id="KW-0808">Transferase</keyword>
<dbReference type="GO" id="GO:0015020">
    <property type="term" value="F:glucuronosyltransferase activity"/>
    <property type="evidence" value="ECO:0007669"/>
    <property type="project" value="InterPro"/>
</dbReference>
<evidence type="ECO:0000256" key="6">
    <source>
        <dbReference type="SAM" id="Phobius"/>
    </source>
</evidence>